<protein>
    <submittedName>
        <fullName evidence="2">Uncharacterized protein</fullName>
    </submittedName>
</protein>
<dbReference type="KEGG" id="sre:PTSG_10256"/>
<feature type="region of interest" description="Disordered" evidence="1">
    <location>
        <begin position="1"/>
        <end position="41"/>
    </location>
</feature>
<evidence type="ECO:0000313" key="3">
    <source>
        <dbReference type="Proteomes" id="UP000007799"/>
    </source>
</evidence>
<organism evidence="3">
    <name type="scientific">Salpingoeca rosetta (strain ATCC 50818 / BSB-021)</name>
    <dbReference type="NCBI Taxonomy" id="946362"/>
    <lineage>
        <taxon>Eukaryota</taxon>
        <taxon>Choanoflagellata</taxon>
        <taxon>Craspedida</taxon>
        <taxon>Salpingoecidae</taxon>
        <taxon>Salpingoeca</taxon>
    </lineage>
</organism>
<dbReference type="AlphaFoldDB" id="F2UQS0"/>
<dbReference type="GeneID" id="16069131"/>
<feature type="compositionally biased region" description="Polar residues" evidence="1">
    <location>
        <begin position="23"/>
        <end position="34"/>
    </location>
</feature>
<dbReference type="EMBL" id="GL832989">
    <property type="protein sequence ID" value="EGD79975.1"/>
    <property type="molecule type" value="Genomic_DNA"/>
</dbReference>
<gene>
    <name evidence="2" type="ORF">PTSG_10256</name>
</gene>
<evidence type="ECO:0000256" key="1">
    <source>
        <dbReference type="SAM" id="MobiDB-lite"/>
    </source>
</evidence>
<proteinExistence type="predicted"/>
<keyword evidence="3" id="KW-1185">Reference proteome</keyword>
<reference evidence="2" key="1">
    <citation type="submission" date="2009-08" db="EMBL/GenBank/DDBJ databases">
        <title>Annotation of Salpingoeca rosetta.</title>
        <authorList>
            <consortium name="The Broad Institute Genome Sequencing Platform"/>
            <person name="Russ C."/>
            <person name="Cuomo C."/>
            <person name="Burger G."/>
            <person name="Gray M.W."/>
            <person name="Holland P.W.H."/>
            <person name="King N."/>
            <person name="Lang F.B.F."/>
            <person name="Roger A.J."/>
            <person name="Ruiz-Trillo I."/>
            <person name="Young S.K."/>
            <person name="Zeng Q."/>
            <person name="Gargeya S."/>
            <person name="Alvarado L."/>
            <person name="Berlin A."/>
            <person name="Chapman S.B."/>
            <person name="Chen Z."/>
            <person name="Freedman E."/>
            <person name="Gellesch M."/>
            <person name="Goldberg J."/>
            <person name="Griggs A."/>
            <person name="Gujja S."/>
            <person name="Heilman E."/>
            <person name="Heiman D."/>
            <person name="Howarth C."/>
            <person name="Mehta T."/>
            <person name="Neiman D."/>
            <person name="Pearson M."/>
            <person name="Roberts A."/>
            <person name="Saif S."/>
            <person name="Shea T."/>
            <person name="Shenoy N."/>
            <person name="Sisk P."/>
            <person name="Stolte C."/>
            <person name="Sykes S."/>
            <person name="White J."/>
            <person name="Yandava C."/>
            <person name="Haas B."/>
            <person name="Nusbaum C."/>
            <person name="Birren B."/>
        </authorList>
    </citation>
    <scope>NUCLEOTIDE SEQUENCE [LARGE SCALE GENOMIC DNA]</scope>
    <source>
        <strain evidence="2">ATCC 50818</strain>
    </source>
</reference>
<dbReference type="InParanoid" id="F2UQS0"/>
<feature type="compositionally biased region" description="Low complexity" evidence="1">
    <location>
        <begin position="7"/>
        <end position="22"/>
    </location>
</feature>
<dbReference type="RefSeq" id="XP_004988596.1">
    <property type="nucleotide sequence ID" value="XM_004988539.1"/>
</dbReference>
<evidence type="ECO:0000313" key="2">
    <source>
        <dbReference type="EMBL" id="EGD79975.1"/>
    </source>
</evidence>
<dbReference type="Proteomes" id="UP000007799">
    <property type="component" value="Unassembled WGS sequence"/>
</dbReference>
<sequence>MYGGVNASRASSRQQQQLGSSSDVSLQGAQQRQSLEGEMERLKVTQRSLAQRIEERRRQVLAQELQNNRAMAHLQEQKQSIATLQAQIDAQSKLVSACTACLHRMDQIEIEGLMLAEQIQSKIERRVVRSSKTTRTTRKRNKKK</sequence>
<accession>F2UQS0</accession>
<name>F2UQS0_SALR5</name>